<evidence type="ECO:0000313" key="1">
    <source>
        <dbReference type="EMBL" id="AUE03206.1"/>
    </source>
</evidence>
<evidence type="ECO:0000313" key="2">
    <source>
        <dbReference type="Proteomes" id="UP000232491"/>
    </source>
</evidence>
<dbReference type="EMBL" id="CP021558">
    <property type="protein sequence ID" value="AUE03206.1"/>
    <property type="molecule type" value="Genomic_DNA"/>
</dbReference>
<gene>
    <name evidence="1" type="ORF">BB215W447A_1190</name>
</gene>
<organism evidence="1 2">
    <name type="scientific">Bifidobacterium breve</name>
    <dbReference type="NCBI Taxonomy" id="1685"/>
    <lineage>
        <taxon>Bacteria</taxon>
        <taxon>Bacillati</taxon>
        <taxon>Actinomycetota</taxon>
        <taxon>Actinomycetes</taxon>
        <taxon>Bifidobacteriales</taxon>
        <taxon>Bifidobacteriaceae</taxon>
        <taxon>Bifidobacterium</taxon>
    </lineage>
</organism>
<sequence length="176" mass="19862">MLAAGGFALIPGWVSSRSVHEIRRIPPRYGSKTLASHEIHMGADHAWRIMARRIVRSQRGQGPPSRRVGKDRSVAPGCRWYHRRSKDRRSARMEPARAWSAPSGTVRQAACRTAASRRSIRRGCRLCCRRSGNRSCSGIRRTSCFDRRMGATSCGRRRLPLFAAPVLAPSDQDRRR</sequence>
<dbReference type="Proteomes" id="UP000232491">
    <property type="component" value="Chromosome"/>
</dbReference>
<proteinExistence type="predicted"/>
<name>A0A2K9BSX5_BIFBR</name>
<dbReference type="AlphaFoldDB" id="A0A2K9BSX5"/>
<reference evidence="1 2" key="1">
    <citation type="submission" date="2017-05" db="EMBL/GenBank/DDBJ databases">
        <title>Comparative genomics and methylome analysis of the gut commensal Bifidobacterium breve.</title>
        <authorList>
            <person name="Bottacini F."/>
            <person name="Morrissey R."/>
            <person name="Roberts R.J."/>
            <person name="James K."/>
            <person name="van Breen J."/>
            <person name="Egan M."/>
            <person name="Lambert J."/>
            <person name="van Limpt K."/>
            <person name="Stanton C."/>
            <person name="Knol J."/>
            <person name="O' Connell Motherway M."/>
            <person name="van Sinderen D."/>
        </authorList>
    </citation>
    <scope>NUCLEOTIDE SEQUENCE [LARGE SCALE GENOMIC DNA]</scope>
    <source>
        <strain evidence="1 2">215W447a</strain>
    </source>
</reference>
<protein>
    <submittedName>
        <fullName evidence="1">Uncharacterized protein</fullName>
    </submittedName>
</protein>
<accession>A0A2K9BSX5</accession>